<organism evidence="2 3">
    <name type="scientific">Vibrio ponticus</name>
    <dbReference type="NCBI Taxonomy" id="265668"/>
    <lineage>
        <taxon>Bacteria</taxon>
        <taxon>Pseudomonadati</taxon>
        <taxon>Pseudomonadota</taxon>
        <taxon>Gammaproteobacteria</taxon>
        <taxon>Vibrionales</taxon>
        <taxon>Vibrionaceae</taxon>
        <taxon>Vibrio</taxon>
    </lineage>
</organism>
<dbReference type="Proteomes" id="UP000278792">
    <property type="component" value="Unassembled WGS sequence"/>
</dbReference>
<gene>
    <name evidence="2" type="ORF">EGH82_20795</name>
</gene>
<dbReference type="AlphaFoldDB" id="A0A3N3DU73"/>
<dbReference type="EMBL" id="RKIK01000104">
    <property type="protein sequence ID" value="ROV57936.1"/>
    <property type="molecule type" value="Genomic_DNA"/>
</dbReference>
<accession>A0A3N3DU73</accession>
<proteinExistence type="predicted"/>
<feature type="domain" description="TniQ" evidence="1">
    <location>
        <begin position="5"/>
        <end position="157"/>
    </location>
</feature>
<dbReference type="Pfam" id="PF06527">
    <property type="entry name" value="TniQ"/>
    <property type="match status" value="1"/>
</dbReference>
<evidence type="ECO:0000313" key="3">
    <source>
        <dbReference type="Proteomes" id="UP000278792"/>
    </source>
</evidence>
<evidence type="ECO:0000259" key="1">
    <source>
        <dbReference type="Pfam" id="PF06527"/>
    </source>
</evidence>
<dbReference type="InterPro" id="IPR009492">
    <property type="entry name" value="TniQ"/>
</dbReference>
<comment type="caution">
    <text evidence="2">The sequence shown here is derived from an EMBL/GenBank/DDBJ whole genome shotgun (WGS) entry which is preliminary data.</text>
</comment>
<dbReference type="RefSeq" id="WP_123783512.1">
    <property type="nucleotide sequence ID" value="NZ_RKIK01000104.1"/>
</dbReference>
<name>A0A3N3DU73_9VIBR</name>
<reference evidence="2 3" key="1">
    <citation type="submission" date="2018-11" db="EMBL/GenBank/DDBJ databases">
        <title>Vibrio ponticus strain CAIM 1751 pathogenic for the snapper Lutjanus guttatus.</title>
        <authorList>
            <person name="Soto-Rodriguez S."/>
            <person name="Lozano-Olvera R."/>
            <person name="Gomez-Gil B."/>
        </authorList>
    </citation>
    <scope>NUCLEOTIDE SEQUENCE [LARGE SCALE GENOMIC DNA]</scope>
    <source>
        <strain evidence="2 3">CAIM 1751</strain>
    </source>
</reference>
<protein>
    <recommendedName>
        <fullName evidence="1">TniQ domain-containing protein</fullName>
    </recommendedName>
</protein>
<sequence length="392" mass="45786">MFLQRPKPFDDESLESFFIRVASKNGYDDIHRFLIAIKRFLNDQNNDIFATFPIDLKRINPYSSRNNSGTRIAALHKIALMTFNEQAEILSLAINKSSLNYSPSTTALVRANEVIPRSLLRRDTIPCCPACLLENGYASYLWHWKGYSYCHKHHTPLIFQCSCGVDYDYRESGLSACCRGCNTPVQIDLQINNSADMISDWLAGNSIDPLPDLPKSYRWGLIHWWSHITKAEFNHTSFIDFWQNWPVSFHELIEREIEFKLEHAVVDRQELKVKDILGDVLFSCIHLPERNLKYNIVLNALLSFVEDNLWQDDGFLANLRMNSIEVAIFLNCSRDQVVAMVEQRLLKPNRRTRPNQPFEFTDYLFYLGDVYCLWLAEFQTDEFNRTFLISRQ</sequence>
<evidence type="ECO:0000313" key="2">
    <source>
        <dbReference type="EMBL" id="ROV57936.1"/>
    </source>
</evidence>